<feature type="domain" description="RGS" evidence="2">
    <location>
        <begin position="307"/>
        <end position="438"/>
    </location>
</feature>
<dbReference type="SUPFAM" id="SSF48097">
    <property type="entry name" value="Regulator of G-protein signaling, RGS"/>
    <property type="match status" value="1"/>
</dbReference>
<dbReference type="Proteomes" id="UP000193920">
    <property type="component" value="Unassembled WGS sequence"/>
</dbReference>
<feature type="transmembrane region" description="Helical" evidence="1">
    <location>
        <begin position="215"/>
        <end position="234"/>
    </location>
</feature>
<dbReference type="EMBL" id="MCOG01000073">
    <property type="protein sequence ID" value="ORY56468.1"/>
    <property type="molecule type" value="Genomic_DNA"/>
</dbReference>
<dbReference type="OrthoDB" id="2118043at2759"/>
<dbReference type="PROSITE" id="PS50132">
    <property type="entry name" value="RGS"/>
    <property type="match status" value="1"/>
</dbReference>
<dbReference type="InterPro" id="IPR016137">
    <property type="entry name" value="RGS"/>
</dbReference>
<feature type="transmembrane region" description="Helical" evidence="1">
    <location>
        <begin position="134"/>
        <end position="155"/>
    </location>
</feature>
<sequence>MIEKRNLFNTTHVTKEEYKEYLHRGFISENDFLFEKILYQILFILFIIFALVSLILFFKLRKSYIIRQRGFTISFIGGIVNFISVIIEFLPQLMKVPCALSIYSTNLLNVVVNLIFFCRSLRIVLFYHYNFFKMMVIVIPTLISLIITVTLHLTIDSNTCSFIKLEDAMLDLKHNKSRRLFSVFQIFNGLSMIFSFILALLLAPIKDTNILGAKFECFTTCILILVVNFLHIFLQRRASDHALLDYSKNPRRMYLNLYEITKGGRMLFVVVSIYMLFASITLPVIYFYKAKKAHKKFIENDLTSKKLFNKVLNTPSLVHDLRSIALKEFSVENVLFWENYQDLQNMNYLNFIDYNKSEESREESGLLNQFYYEYMDEPKHKQFYSTSSMNNYDYNPYSLIAALNIHNEIDFPTIGIFDSAKDEIIEKMYYTIYPILLKKSGNIIKEILC</sequence>
<evidence type="ECO:0000313" key="3">
    <source>
        <dbReference type="EMBL" id="ORY56468.1"/>
    </source>
</evidence>
<evidence type="ECO:0000313" key="4">
    <source>
        <dbReference type="Proteomes" id="UP000193920"/>
    </source>
</evidence>
<accession>A0A1Y2DB26</accession>
<dbReference type="AlphaFoldDB" id="A0A1Y2DB26"/>
<keyword evidence="1" id="KW-1133">Transmembrane helix</keyword>
<dbReference type="STRING" id="1754190.A0A1Y2DB26"/>
<keyword evidence="4" id="KW-1185">Reference proteome</keyword>
<keyword evidence="1" id="KW-0472">Membrane</keyword>
<keyword evidence="1" id="KW-0812">Transmembrane</keyword>
<proteinExistence type="predicted"/>
<dbReference type="Gene3D" id="1.10.167.10">
    <property type="entry name" value="Regulator of G-protein Signalling 4, domain 2"/>
    <property type="match status" value="1"/>
</dbReference>
<dbReference type="InterPro" id="IPR044926">
    <property type="entry name" value="RGS_subdomain_2"/>
</dbReference>
<organism evidence="3 4">
    <name type="scientific">Neocallimastix californiae</name>
    <dbReference type="NCBI Taxonomy" id="1754190"/>
    <lineage>
        <taxon>Eukaryota</taxon>
        <taxon>Fungi</taxon>
        <taxon>Fungi incertae sedis</taxon>
        <taxon>Chytridiomycota</taxon>
        <taxon>Chytridiomycota incertae sedis</taxon>
        <taxon>Neocallimastigomycetes</taxon>
        <taxon>Neocallimastigales</taxon>
        <taxon>Neocallimastigaceae</taxon>
        <taxon>Neocallimastix</taxon>
    </lineage>
</organism>
<feature type="transmembrane region" description="Helical" evidence="1">
    <location>
        <begin position="70"/>
        <end position="87"/>
    </location>
</feature>
<gene>
    <name evidence="3" type="ORF">LY90DRAFT_506715</name>
</gene>
<feature type="transmembrane region" description="Helical" evidence="1">
    <location>
        <begin position="180"/>
        <end position="203"/>
    </location>
</feature>
<dbReference type="InterPro" id="IPR036305">
    <property type="entry name" value="RGS_sf"/>
</dbReference>
<comment type="caution">
    <text evidence="3">The sequence shown here is derived from an EMBL/GenBank/DDBJ whole genome shotgun (WGS) entry which is preliminary data.</text>
</comment>
<protein>
    <recommendedName>
        <fullName evidence="2">RGS domain-containing protein</fullName>
    </recommendedName>
</protein>
<evidence type="ECO:0000256" key="1">
    <source>
        <dbReference type="SAM" id="Phobius"/>
    </source>
</evidence>
<feature type="transmembrane region" description="Helical" evidence="1">
    <location>
        <begin position="266"/>
        <end position="288"/>
    </location>
</feature>
<name>A0A1Y2DB26_9FUNG</name>
<feature type="transmembrane region" description="Helical" evidence="1">
    <location>
        <begin position="37"/>
        <end position="58"/>
    </location>
</feature>
<evidence type="ECO:0000259" key="2">
    <source>
        <dbReference type="PROSITE" id="PS50132"/>
    </source>
</evidence>
<reference evidence="3 4" key="1">
    <citation type="submission" date="2016-08" db="EMBL/GenBank/DDBJ databases">
        <title>A Parts List for Fungal Cellulosomes Revealed by Comparative Genomics.</title>
        <authorList>
            <consortium name="DOE Joint Genome Institute"/>
            <person name="Haitjema C.H."/>
            <person name="Gilmore S.P."/>
            <person name="Henske J.K."/>
            <person name="Solomon K.V."/>
            <person name="De Groot R."/>
            <person name="Kuo A."/>
            <person name="Mondo S.J."/>
            <person name="Salamov A.A."/>
            <person name="Labutti K."/>
            <person name="Zhao Z."/>
            <person name="Chiniquy J."/>
            <person name="Barry K."/>
            <person name="Brewer H.M."/>
            <person name="Purvine S.O."/>
            <person name="Wright A.T."/>
            <person name="Boxma B."/>
            <person name="Van Alen T."/>
            <person name="Hackstein J.H."/>
            <person name="Baker S.E."/>
            <person name="Grigoriev I.V."/>
            <person name="O'Malley M.A."/>
        </authorList>
    </citation>
    <scope>NUCLEOTIDE SEQUENCE [LARGE SCALE GENOMIC DNA]</scope>
    <source>
        <strain evidence="3 4">G1</strain>
    </source>
</reference>